<evidence type="ECO:0000313" key="18">
    <source>
        <dbReference type="Proteomes" id="UP001239759"/>
    </source>
</evidence>
<dbReference type="EC" id="1.3.5.2" evidence="13"/>
<keyword evidence="18" id="KW-1185">Reference proteome</keyword>
<dbReference type="InterPro" id="IPR005720">
    <property type="entry name" value="Dihydroorotate_DH_cat"/>
</dbReference>
<feature type="binding site" evidence="13">
    <location>
        <begin position="130"/>
        <end position="134"/>
    </location>
    <ligand>
        <name>substrate</name>
    </ligand>
</feature>
<evidence type="ECO:0000256" key="11">
    <source>
        <dbReference type="ARBA" id="ARBA00023136"/>
    </source>
</evidence>
<dbReference type="InterPro" id="IPR013785">
    <property type="entry name" value="Aldolase_TIM"/>
</dbReference>
<dbReference type="NCBIfam" id="NF003648">
    <property type="entry name" value="PRK05286.2-1"/>
    <property type="match status" value="1"/>
</dbReference>
<dbReference type="SUPFAM" id="SSF51395">
    <property type="entry name" value="FMN-linked oxidoreductases"/>
    <property type="match status" value="1"/>
</dbReference>
<keyword evidence="9 13" id="KW-0665">Pyrimidine biosynthesis</keyword>
<comment type="similarity">
    <text evidence="4 13">Belongs to the dihydroorotate dehydrogenase family. Type 2 subfamily.</text>
</comment>
<evidence type="ECO:0000256" key="1">
    <source>
        <dbReference type="ARBA" id="ARBA00003125"/>
    </source>
</evidence>
<dbReference type="HAMAP" id="MF_00225">
    <property type="entry name" value="DHO_dh_type2"/>
    <property type="match status" value="1"/>
</dbReference>
<comment type="catalytic activity">
    <reaction evidence="12 13">
        <text>(S)-dihydroorotate + a quinone = orotate + a quinol</text>
        <dbReference type="Rhea" id="RHEA:30187"/>
        <dbReference type="ChEBI" id="CHEBI:24646"/>
        <dbReference type="ChEBI" id="CHEBI:30839"/>
        <dbReference type="ChEBI" id="CHEBI:30864"/>
        <dbReference type="ChEBI" id="CHEBI:132124"/>
        <dbReference type="EC" id="1.3.5.2"/>
    </reaction>
</comment>
<evidence type="ECO:0000259" key="14">
    <source>
        <dbReference type="Pfam" id="PF01180"/>
    </source>
</evidence>
<dbReference type="EMBL" id="JASNVH010000013">
    <property type="protein sequence ID" value="MDK4307578.1"/>
    <property type="molecule type" value="Genomic_DNA"/>
</dbReference>
<sequence>MRSGVTSFRSTAYNKAYSAALRVMFRLDPERVHHGADSVMALVNSSRLLRKALATVLSTNDPRLAQEVFGVRFPRPLGLAAGFDKNARAAKAWSAIGFGYAELGTVTADAQPGNPQPRLFRLKKDRAILNRMGFNNDGAAQAAQNLRGHITSGDAAQRGIIGINIGKTKTTPVEYAADDYRRSASVLGSAADYLVVNVSSPNTPGLRDLQAVESLRPILQAVQEVCTSPVLLKIAPDLSNADVDACADLAVELGLAGIIATNTTISRAGLQTPASEVEAAGAGGISGPPVAQRSLEILHRLHNRVGDKLVLISVGGITTPQQAWERITAGATLLQGYTGLIYGGPGWITSIHRGLLNQLEAHGLDNISAAVGSGLEWREN</sequence>
<dbReference type="GO" id="GO:0006207">
    <property type="term" value="P:'de novo' pyrimidine nucleobase biosynthetic process"/>
    <property type="evidence" value="ECO:0007669"/>
    <property type="project" value="UniProtKB-UniRule"/>
</dbReference>
<dbReference type="PANTHER" id="PTHR48109:SF4">
    <property type="entry name" value="DIHYDROOROTATE DEHYDROGENASE (QUINONE), MITOCHONDRIAL"/>
    <property type="match status" value="1"/>
</dbReference>
<dbReference type="CDD" id="cd04738">
    <property type="entry name" value="DHOD_2_like"/>
    <property type="match status" value="1"/>
</dbReference>
<keyword evidence="6 13" id="KW-1003">Cell membrane</keyword>
<evidence type="ECO:0000313" key="16">
    <source>
        <dbReference type="EMBL" id="MDK4307578.1"/>
    </source>
</evidence>
<feature type="binding site" evidence="13">
    <location>
        <begin position="81"/>
        <end position="85"/>
    </location>
    <ligand>
        <name>FMN</name>
        <dbReference type="ChEBI" id="CHEBI:58210"/>
    </ligand>
</feature>
<dbReference type="NCBIfam" id="TIGR01036">
    <property type="entry name" value="pyrD_sub2"/>
    <property type="match status" value="1"/>
</dbReference>
<dbReference type="GO" id="GO:0106430">
    <property type="term" value="F:dihydroorotate dehydrogenase (quinone) activity"/>
    <property type="evidence" value="ECO:0007669"/>
    <property type="project" value="UniProtKB-EC"/>
</dbReference>
<feature type="binding site" evidence="13">
    <location>
        <position position="105"/>
    </location>
    <ligand>
        <name>FMN</name>
        <dbReference type="ChEBI" id="CHEBI:58210"/>
    </ligand>
</feature>
<feature type="active site" description="Nucleophile" evidence="13">
    <location>
        <position position="200"/>
    </location>
</feature>
<dbReference type="EMBL" id="JASNUQ010000010">
    <property type="protein sequence ID" value="MDK4290543.1"/>
    <property type="molecule type" value="Genomic_DNA"/>
</dbReference>
<feature type="binding site" evidence="13">
    <location>
        <begin position="262"/>
        <end position="263"/>
    </location>
    <ligand>
        <name>substrate</name>
    </ligand>
</feature>
<accession>A0AAP4BQI9</accession>
<comment type="subcellular location">
    <subcellularLocation>
        <location evidence="2 13">Cell membrane</location>
        <topology evidence="2 13">Peripheral membrane protein</topology>
    </subcellularLocation>
</comment>
<feature type="binding site" evidence="13">
    <location>
        <position position="287"/>
    </location>
    <ligand>
        <name>FMN</name>
        <dbReference type="ChEBI" id="CHEBI:58210"/>
    </ligand>
</feature>
<comment type="subunit">
    <text evidence="5 13">Monomer.</text>
</comment>
<feature type="domain" description="Dihydroorotate dehydrogenase catalytic" evidence="14">
    <location>
        <begin position="64"/>
        <end position="358"/>
    </location>
</feature>
<proteinExistence type="inferred from homology"/>
<dbReference type="GO" id="GO:0044205">
    <property type="term" value="P:'de novo' UMP biosynthetic process"/>
    <property type="evidence" value="ECO:0007669"/>
    <property type="project" value="UniProtKB-UniRule"/>
</dbReference>
<dbReference type="AlphaFoldDB" id="A0AAP4BQI9"/>
<feature type="binding site" evidence="13">
    <location>
        <position position="164"/>
    </location>
    <ligand>
        <name>FMN</name>
        <dbReference type="ChEBI" id="CHEBI:58210"/>
    </ligand>
</feature>
<feature type="binding site" evidence="13">
    <location>
        <position position="233"/>
    </location>
    <ligand>
        <name>FMN</name>
        <dbReference type="ChEBI" id="CHEBI:58210"/>
    </ligand>
</feature>
<name>A0AAP4BQI9_9CORY</name>
<dbReference type="FunFam" id="3.20.20.70:FF:000123">
    <property type="entry name" value="Dihydroorotate dehydrogenase (quinone)"/>
    <property type="match status" value="1"/>
</dbReference>
<feature type="binding site" evidence="13">
    <location>
        <position position="197"/>
    </location>
    <ligand>
        <name>substrate</name>
    </ligand>
</feature>
<protein>
    <recommendedName>
        <fullName evidence="13">Dihydroorotate dehydrogenase (quinone)</fullName>
        <ecNumber evidence="13">1.3.5.2</ecNumber>
    </recommendedName>
    <alternativeName>
        <fullName evidence="13">DHOdehase</fullName>
        <shortName evidence="13">DHOD</shortName>
        <shortName evidence="13">DHODase</shortName>
    </alternativeName>
    <alternativeName>
        <fullName evidence="13">Dihydroorotate oxidase</fullName>
    </alternativeName>
</protein>
<evidence type="ECO:0000313" key="17">
    <source>
        <dbReference type="Proteomes" id="UP001224412"/>
    </source>
</evidence>
<evidence type="ECO:0000256" key="9">
    <source>
        <dbReference type="ARBA" id="ARBA00022975"/>
    </source>
</evidence>
<comment type="function">
    <text evidence="1 13">Catalyzes the conversion of dihydroorotate to orotate with quinone as electron acceptor.</text>
</comment>
<gene>
    <name evidence="13" type="primary">pyrD</name>
    <name evidence="15" type="ORF">QPX23_07375</name>
    <name evidence="16" type="ORF">QPX42_08510</name>
</gene>
<dbReference type="GO" id="GO:0005886">
    <property type="term" value="C:plasma membrane"/>
    <property type="evidence" value="ECO:0007669"/>
    <property type="project" value="UniProtKB-SubCell"/>
</dbReference>
<feature type="binding site" evidence="13">
    <location>
        <position position="261"/>
    </location>
    <ligand>
        <name>FMN</name>
        <dbReference type="ChEBI" id="CHEBI:58210"/>
    </ligand>
</feature>
<evidence type="ECO:0000256" key="4">
    <source>
        <dbReference type="ARBA" id="ARBA00005359"/>
    </source>
</evidence>
<feature type="binding site" evidence="13">
    <location>
        <position position="85"/>
    </location>
    <ligand>
        <name>substrate</name>
    </ligand>
</feature>
<feature type="binding site" evidence="13">
    <location>
        <position position="202"/>
    </location>
    <ligand>
        <name>substrate</name>
    </ligand>
</feature>
<comment type="caution">
    <text evidence="16">The sequence shown here is derived from an EMBL/GenBank/DDBJ whole genome shotgun (WGS) entry which is preliminary data.</text>
</comment>
<comment type="pathway">
    <text evidence="3 13">Pyrimidine metabolism; UMP biosynthesis via de novo pathway; orotate from (S)-dihydroorotate (quinone route): step 1/1.</text>
</comment>
<dbReference type="Pfam" id="PF01180">
    <property type="entry name" value="DHO_dh"/>
    <property type="match status" value="1"/>
</dbReference>
<dbReference type="Proteomes" id="UP001224412">
    <property type="component" value="Unassembled WGS sequence"/>
</dbReference>
<comment type="cofactor">
    <cofactor evidence="13">
        <name>FMN</name>
        <dbReference type="ChEBI" id="CHEBI:58210"/>
    </cofactor>
    <text evidence="13">Binds 1 FMN per subunit.</text>
</comment>
<evidence type="ECO:0000256" key="13">
    <source>
        <dbReference type="HAMAP-Rule" id="MF_00225"/>
    </source>
</evidence>
<evidence type="ECO:0000256" key="7">
    <source>
        <dbReference type="ARBA" id="ARBA00022630"/>
    </source>
</evidence>
<dbReference type="PANTHER" id="PTHR48109">
    <property type="entry name" value="DIHYDROOROTATE DEHYDROGENASE (QUINONE), MITOCHONDRIAL-RELATED"/>
    <property type="match status" value="1"/>
</dbReference>
<feature type="binding site" evidence="13">
    <location>
        <position position="197"/>
    </location>
    <ligand>
        <name>FMN</name>
        <dbReference type="ChEBI" id="CHEBI:58210"/>
    </ligand>
</feature>
<dbReference type="GO" id="GO:0005737">
    <property type="term" value="C:cytoplasm"/>
    <property type="evidence" value="ECO:0007669"/>
    <property type="project" value="InterPro"/>
</dbReference>
<keyword evidence="8 13" id="KW-0288">FMN</keyword>
<evidence type="ECO:0000256" key="6">
    <source>
        <dbReference type="ARBA" id="ARBA00022475"/>
    </source>
</evidence>
<evidence type="ECO:0000256" key="8">
    <source>
        <dbReference type="ARBA" id="ARBA00022643"/>
    </source>
</evidence>
<dbReference type="PROSITE" id="PS00912">
    <property type="entry name" value="DHODEHASE_2"/>
    <property type="match status" value="1"/>
</dbReference>
<keyword evidence="11 13" id="KW-0472">Membrane</keyword>
<organism evidence="16 17">
    <name type="scientific">Corynebacterium pseudodiphtheriticum</name>
    <dbReference type="NCBI Taxonomy" id="37637"/>
    <lineage>
        <taxon>Bacteria</taxon>
        <taxon>Bacillati</taxon>
        <taxon>Actinomycetota</taxon>
        <taxon>Actinomycetes</taxon>
        <taxon>Mycobacteriales</taxon>
        <taxon>Corynebacteriaceae</taxon>
        <taxon>Corynebacterium</taxon>
    </lineage>
</organism>
<evidence type="ECO:0000256" key="2">
    <source>
        <dbReference type="ARBA" id="ARBA00004202"/>
    </source>
</evidence>
<evidence type="ECO:0000256" key="10">
    <source>
        <dbReference type="ARBA" id="ARBA00023002"/>
    </source>
</evidence>
<evidence type="ECO:0000256" key="3">
    <source>
        <dbReference type="ARBA" id="ARBA00005161"/>
    </source>
</evidence>
<dbReference type="InterPro" id="IPR005719">
    <property type="entry name" value="Dihydroorotate_DH_2"/>
</dbReference>
<dbReference type="Gene3D" id="3.20.20.70">
    <property type="entry name" value="Aldolase class I"/>
    <property type="match status" value="1"/>
</dbReference>
<evidence type="ECO:0000256" key="12">
    <source>
        <dbReference type="ARBA" id="ARBA00048639"/>
    </source>
</evidence>
<dbReference type="NCBIfam" id="NF003652">
    <property type="entry name" value="PRK05286.2-5"/>
    <property type="match status" value="1"/>
</dbReference>
<feature type="binding site" evidence="13">
    <location>
        <position position="316"/>
    </location>
    <ligand>
        <name>FMN</name>
        <dbReference type="ChEBI" id="CHEBI:58210"/>
    </ligand>
</feature>
<keyword evidence="10 13" id="KW-0560">Oxidoreductase</keyword>
<dbReference type="InterPro" id="IPR050074">
    <property type="entry name" value="DHO_dehydrogenase"/>
</dbReference>
<evidence type="ECO:0000256" key="5">
    <source>
        <dbReference type="ARBA" id="ARBA00011245"/>
    </source>
</evidence>
<reference evidence="16 18" key="1">
    <citation type="submission" date="2023-05" db="EMBL/GenBank/DDBJ databases">
        <title>Metabolic capabilities are highly conserved among human nasal-associated Corynebacterium species in pangenomic analyses.</title>
        <authorList>
            <person name="Tran T.H."/>
            <person name="Roberts A.Q."/>
            <person name="Escapa I.F."/>
            <person name="Gao W."/>
            <person name="Conlan S."/>
            <person name="Kong H."/>
            <person name="Segre J.A."/>
            <person name="Kelly M.S."/>
            <person name="Lemon K.P."/>
        </authorList>
    </citation>
    <scope>NUCLEOTIDE SEQUENCE</scope>
    <source>
        <strain evidence="16">KPL2773</strain>
        <strain evidence="15 18">KPL3772</strain>
    </source>
</reference>
<keyword evidence="7 13" id="KW-0285">Flavoprotein</keyword>
<dbReference type="PROSITE" id="PS00911">
    <property type="entry name" value="DHODEHASE_1"/>
    <property type="match status" value="1"/>
</dbReference>
<evidence type="ECO:0000313" key="15">
    <source>
        <dbReference type="EMBL" id="MDK4290543.1"/>
    </source>
</evidence>
<dbReference type="Proteomes" id="UP001239759">
    <property type="component" value="Unassembled WGS sequence"/>
</dbReference>
<dbReference type="InterPro" id="IPR001295">
    <property type="entry name" value="Dihydroorotate_DH_CS"/>
</dbReference>
<feature type="binding site" evidence="13">
    <location>
        <begin position="337"/>
        <end position="338"/>
    </location>
    <ligand>
        <name>FMN</name>
        <dbReference type="ChEBI" id="CHEBI:58210"/>
    </ligand>
</feature>